<organism evidence="10 11">
    <name type="scientific">Bifidobacterium pseudolongum</name>
    <dbReference type="NCBI Taxonomy" id="1694"/>
    <lineage>
        <taxon>Bacteria</taxon>
        <taxon>Bacillati</taxon>
        <taxon>Actinomycetota</taxon>
        <taxon>Actinomycetes</taxon>
        <taxon>Bifidobacteriales</taxon>
        <taxon>Bifidobacteriaceae</taxon>
        <taxon>Bifidobacterium</taxon>
    </lineage>
</organism>
<gene>
    <name evidence="10" type="ORF">E5991_09100</name>
</gene>
<dbReference type="RefSeq" id="WP_136511746.1">
    <property type="nucleotide sequence ID" value="NZ_SSTF01000036.1"/>
</dbReference>
<protein>
    <submittedName>
        <fullName evidence="10">Transposase</fullName>
    </submittedName>
</protein>
<dbReference type="InterPro" id="IPR001959">
    <property type="entry name" value="Transposase"/>
</dbReference>
<keyword evidence="5" id="KW-0238">DNA-binding</keyword>
<keyword evidence="4" id="KW-0862">Zinc</keyword>
<evidence type="ECO:0000256" key="2">
    <source>
        <dbReference type="ARBA" id="ARBA00022578"/>
    </source>
</evidence>
<keyword evidence="2" id="KW-0815">Transposition</keyword>
<dbReference type="GO" id="GO:0046872">
    <property type="term" value="F:metal ion binding"/>
    <property type="evidence" value="ECO:0007669"/>
    <property type="project" value="UniProtKB-KW"/>
</dbReference>
<dbReference type="NCBIfam" id="NF040570">
    <property type="entry name" value="guided_TnpB"/>
    <property type="match status" value="1"/>
</dbReference>
<evidence type="ECO:0000256" key="5">
    <source>
        <dbReference type="ARBA" id="ARBA00023125"/>
    </source>
</evidence>
<dbReference type="GO" id="GO:0006310">
    <property type="term" value="P:DNA recombination"/>
    <property type="evidence" value="ECO:0007669"/>
    <property type="project" value="UniProtKB-KW"/>
</dbReference>
<evidence type="ECO:0000256" key="6">
    <source>
        <dbReference type="ARBA" id="ARBA00023172"/>
    </source>
</evidence>
<feature type="domain" description="Probable transposase IS891/IS1136/IS1341" evidence="7">
    <location>
        <begin position="181"/>
        <end position="290"/>
    </location>
</feature>
<comment type="caution">
    <text evidence="10">The sequence shown here is derived from an EMBL/GenBank/DDBJ whole genome shotgun (WGS) entry which is preliminary data.</text>
</comment>
<evidence type="ECO:0000256" key="1">
    <source>
        <dbReference type="ARBA" id="ARBA00008761"/>
    </source>
</evidence>
<dbReference type="AlphaFoldDB" id="A0A4S4F4G7"/>
<dbReference type="GO" id="GO:0032196">
    <property type="term" value="P:transposition"/>
    <property type="evidence" value="ECO:0007669"/>
    <property type="project" value="UniProtKB-KW"/>
</dbReference>
<comment type="similarity">
    <text evidence="1">In the C-terminal section; belongs to the transposase 35 family.</text>
</comment>
<dbReference type="InterPro" id="IPR021027">
    <property type="entry name" value="Transposase_put_HTH"/>
</dbReference>
<dbReference type="Pfam" id="PF07282">
    <property type="entry name" value="Cas12f1-like_TNB"/>
    <property type="match status" value="1"/>
</dbReference>
<feature type="domain" description="Cas12f1-like TNB" evidence="8">
    <location>
        <begin position="303"/>
        <end position="372"/>
    </location>
</feature>
<accession>A0A4S4F4G7</accession>
<dbReference type="CDD" id="cd00350">
    <property type="entry name" value="rubredoxin_like"/>
    <property type="match status" value="1"/>
</dbReference>
<dbReference type="Proteomes" id="UP000306798">
    <property type="component" value="Unassembled WGS sequence"/>
</dbReference>
<feature type="domain" description="Transposase putative helix-turn-helix" evidence="9">
    <location>
        <begin position="9"/>
        <end position="51"/>
    </location>
</feature>
<evidence type="ECO:0000259" key="7">
    <source>
        <dbReference type="Pfam" id="PF01385"/>
    </source>
</evidence>
<evidence type="ECO:0000259" key="8">
    <source>
        <dbReference type="Pfam" id="PF07282"/>
    </source>
</evidence>
<reference evidence="10 11" key="1">
    <citation type="submission" date="2019-04" db="EMBL/GenBank/DDBJ databases">
        <title>Microbes associate with the intestines of laboratory mice.</title>
        <authorList>
            <person name="Navarre W."/>
            <person name="Wong E."/>
            <person name="Huang K.C."/>
            <person name="Tropini C."/>
            <person name="Ng K."/>
            <person name="Yu B."/>
        </authorList>
    </citation>
    <scope>NUCLEOTIDE SEQUENCE [LARGE SCALE GENOMIC DNA]</scope>
    <source>
        <strain evidence="10 11">NM87_A27A</strain>
    </source>
</reference>
<dbReference type="Pfam" id="PF01385">
    <property type="entry name" value="OrfB_IS605"/>
    <property type="match status" value="1"/>
</dbReference>
<dbReference type="Pfam" id="PF12323">
    <property type="entry name" value="HTH_OrfB_IS605"/>
    <property type="match status" value="1"/>
</dbReference>
<proteinExistence type="inferred from homology"/>
<dbReference type="InterPro" id="IPR010095">
    <property type="entry name" value="Cas12f1-like_TNB"/>
</dbReference>
<dbReference type="SUPFAM" id="SSF57802">
    <property type="entry name" value="Rubredoxin-like"/>
    <property type="match status" value="1"/>
</dbReference>
<sequence length="383" mass="44831">MSTTTITRRRAVKYRMYPTKEQANLIDRTIGCARLVYNLMLETRIASYQSRFGMPDAQAKEPLPTPRLYKDDYPFLRDVDSMALCNAQMHLDKAYRSFFTNPKTGFPKYKSKHRSRQTYTTNCIRNNIRFENGGTRLRLPKVGPVRVRQHKRIPDDWKLKSVTVEHCPSGRYEATVLFEYDTQAPEPVRPRTFVGLDYSSHDLYVTSDGERADYPRFYRQWQERLAFEQRKLSHMVTGSANWAKQKRRVAKVHERIRDMRRDFLRKAANRITESHDCVCVEDLDMRAMARTLTLGKSTMDNGFGMLRDMLDRKLAEQGKPGLVKVGRWYPSSQLCSDCGYRYEGTKDLGVREWVCPECGAWHDRDVNAAKNIRDEGRRLLLQQ</sequence>
<evidence type="ECO:0000259" key="9">
    <source>
        <dbReference type="Pfam" id="PF12323"/>
    </source>
</evidence>
<keyword evidence="6" id="KW-0233">DNA recombination</keyword>
<evidence type="ECO:0000256" key="3">
    <source>
        <dbReference type="ARBA" id="ARBA00022723"/>
    </source>
</evidence>
<dbReference type="GO" id="GO:0003677">
    <property type="term" value="F:DNA binding"/>
    <property type="evidence" value="ECO:0007669"/>
    <property type="project" value="UniProtKB-KW"/>
</dbReference>
<dbReference type="EMBL" id="SSTF01000036">
    <property type="protein sequence ID" value="THG24102.1"/>
    <property type="molecule type" value="Genomic_DNA"/>
</dbReference>
<evidence type="ECO:0000313" key="10">
    <source>
        <dbReference type="EMBL" id="THG24102.1"/>
    </source>
</evidence>
<evidence type="ECO:0000313" key="11">
    <source>
        <dbReference type="Proteomes" id="UP000306798"/>
    </source>
</evidence>
<name>A0A4S4F4G7_9BIFI</name>
<evidence type="ECO:0000256" key="4">
    <source>
        <dbReference type="ARBA" id="ARBA00022833"/>
    </source>
</evidence>
<keyword evidence="3" id="KW-0479">Metal-binding</keyword>